<evidence type="ECO:0000313" key="1">
    <source>
        <dbReference type="EMBL" id="MET3590100.1"/>
    </source>
</evidence>
<sequence length="122" mass="14112">MVKKYDFTNEIIEFDGYLMLYRIRALKNFGKVKKGDLGGWIEHEGNLSHEGDCWVYDDAKVYYGAKIYDSAKVYDNAQIYGNVIIDNHSRIYGDVRIFDNSKTCQQAMTARGVSSEKYIIPF</sequence>
<dbReference type="SUPFAM" id="SSF51161">
    <property type="entry name" value="Trimeric LpxA-like enzymes"/>
    <property type="match status" value="1"/>
</dbReference>
<organism evidence="1 2">
    <name type="scientific">Bartonella silvatica</name>
    <dbReference type="NCBI Taxonomy" id="357760"/>
    <lineage>
        <taxon>Bacteria</taxon>
        <taxon>Pseudomonadati</taxon>
        <taxon>Pseudomonadota</taxon>
        <taxon>Alphaproteobacteria</taxon>
        <taxon>Hyphomicrobiales</taxon>
        <taxon>Bartonellaceae</taxon>
        <taxon>Bartonella</taxon>
    </lineage>
</organism>
<dbReference type="Gene3D" id="2.160.10.10">
    <property type="entry name" value="Hexapeptide repeat proteins"/>
    <property type="match status" value="1"/>
</dbReference>
<accession>A0ABV2HHR6</accession>
<evidence type="ECO:0000313" key="2">
    <source>
        <dbReference type="Proteomes" id="UP001549086"/>
    </source>
</evidence>
<dbReference type="RefSeq" id="WP_354190177.1">
    <property type="nucleotide sequence ID" value="NZ_JBEPLI010000012.1"/>
</dbReference>
<reference evidence="1 2" key="1">
    <citation type="submission" date="2024-06" db="EMBL/GenBank/DDBJ databases">
        <title>Genomic Encyclopedia of Type Strains, Phase IV (KMG-IV): sequencing the most valuable type-strain genomes for metagenomic binning, comparative biology and taxonomic classification.</title>
        <authorList>
            <person name="Goeker M."/>
        </authorList>
    </citation>
    <scope>NUCLEOTIDE SEQUENCE [LARGE SCALE GENOMIC DNA]</scope>
    <source>
        <strain evidence="1 2">DSM 23649</strain>
    </source>
</reference>
<gene>
    <name evidence="1" type="ORF">ABID23_001198</name>
</gene>
<proteinExistence type="predicted"/>
<keyword evidence="2" id="KW-1185">Reference proteome</keyword>
<comment type="caution">
    <text evidence="1">The sequence shown here is derived from an EMBL/GenBank/DDBJ whole genome shotgun (WGS) entry which is preliminary data.</text>
</comment>
<name>A0ABV2HHR6_9HYPH</name>
<dbReference type="Proteomes" id="UP001549086">
    <property type="component" value="Unassembled WGS sequence"/>
</dbReference>
<dbReference type="InterPro" id="IPR011004">
    <property type="entry name" value="Trimer_LpxA-like_sf"/>
</dbReference>
<dbReference type="EMBL" id="JBEPLI010000012">
    <property type="protein sequence ID" value="MET3590100.1"/>
    <property type="molecule type" value="Genomic_DNA"/>
</dbReference>
<protein>
    <submittedName>
        <fullName evidence="1">NDP-sugar pyrophosphorylase family protein</fullName>
    </submittedName>
</protein>